<dbReference type="Proteomes" id="UP000198650">
    <property type="component" value="Unassembled WGS sequence"/>
</dbReference>
<protein>
    <submittedName>
        <fullName evidence="1">Uncharacterized protein</fullName>
    </submittedName>
</protein>
<name>A0A1I0TMN3_9BACL</name>
<reference evidence="2" key="1">
    <citation type="submission" date="2016-10" db="EMBL/GenBank/DDBJ databases">
        <authorList>
            <person name="Varghese N."/>
            <person name="Submissions S."/>
        </authorList>
    </citation>
    <scope>NUCLEOTIDE SEQUENCE [LARGE SCALE GENOMIC DNA]</scope>
    <source>
        <strain evidence="2">M1</strain>
    </source>
</reference>
<evidence type="ECO:0000313" key="2">
    <source>
        <dbReference type="Proteomes" id="UP000198650"/>
    </source>
</evidence>
<dbReference type="STRING" id="186116.SAMN05192569_104013"/>
<gene>
    <name evidence="1" type="ORF">SAMN05192569_104013</name>
</gene>
<accession>A0A1I0TMN3</accession>
<dbReference type="AlphaFoldDB" id="A0A1I0TMN3"/>
<organism evidence="1 2">
    <name type="scientific">Parageobacillus thermantarcticus</name>
    <dbReference type="NCBI Taxonomy" id="186116"/>
    <lineage>
        <taxon>Bacteria</taxon>
        <taxon>Bacillati</taxon>
        <taxon>Bacillota</taxon>
        <taxon>Bacilli</taxon>
        <taxon>Bacillales</taxon>
        <taxon>Anoxybacillaceae</taxon>
        <taxon>Parageobacillus</taxon>
    </lineage>
</organism>
<proteinExistence type="predicted"/>
<evidence type="ECO:0000313" key="1">
    <source>
        <dbReference type="EMBL" id="SFA53051.1"/>
    </source>
</evidence>
<dbReference type="EMBL" id="FOJS01000040">
    <property type="protein sequence ID" value="SFA53051.1"/>
    <property type="molecule type" value="Genomic_DNA"/>
</dbReference>
<keyword evidence="2" id="KW-1185">Reference proteome</keyword>
<sequence>MAELDWKPDKSSSTPLYIQIKEYIKEKIETIEPMFTHRLGSRTEACH</sequence>